<dbReference type="Proteomes" id="UP000006729">
    <property type="component" value="Chromosome 11"/>
</dbReference>
<feature type="region of interest" description="Disordered" evidence="1">
    <location>
        <begin position="1"/>
        <end position="44"/>
    </location>
</feature>
<sequence>MRIKLMGSTQEPADRQMDIKAPRESELPSDLFMTDDDCGGGNETKRKQLSLKETDLFLFDQGSQSSSCSSQVFVVSRSLSLSLGSGGLGSRGEG</sequence>
<feature type="compositionally biased region" description="Basic and acidic residues" evidence="1">
    <location>
        <begin position="12"/>
        <end position="26"/>
    </location>
</feature>
<dbReference type="InParanoid" id="A0A2K1YFC8"/>
<reference evidence="2 3" key="1">
    <citation type="journal article" date="2006" name="Science">
        <title>The genome of black cottonwood, Populus trichocarpa (Torr. &amp; Gray).</title>
        <authorList>
            <person name="Tuskan G.A."/>
            <person name="Difazio S."/>
            <person name="Jansson S."/>
            <person name="Bohlmann J."/>
            <person name="Grigoriev I."/>
            <person name="Hellsten U."/>
            <person name="Putnam N."/>
            <person name="Ralph S."/>
            <person name="Rombauts S."/>
            <person name="Salamov A."/>
            <person name="Schein J."/>
            <person name="Sterck L."/>
            <person name="Aerts A."/>
            <person name="Bhalerao R.R."/>
            <person name="Bhalerao R.P."/>
            <person name="Blaudez D."/>
            <person name="Boerjan W."/>
            <person name="Brun A."/>
            <person name="Brunner A."/>
            <person name="Busov V."/>
            <person name="Campbell M."/>
            <person name="Carlson J."/>
            <person name="Chalot M."/>
            <person name="Chapman J."/>
            <person name="Chen G.L."/>
            <person name="Cooper D."/>
            <person name="Coutinho P.M."/>
            <person name="Couturier J."/>
            <person name="Covert S."/>
            <person name="Cronk Q."/>
            <person name="Cunningham R."/>
            <person name="Davis J."/>
            <person name="Degroeve S."/>
            <person name="Dejardin A."/>
            <person name="Depamphilis C."/>
            <person name="Detter J."/>
            <person name="Dirks B."/>
            <person name="Dubchak I."/>
            <person name="Duplessis S."/>
            <person name="Ehlting J."/>
            <person name="Ellis B."/>
            <person name="Gendler K."/>
            <person name="Goodstein D."/>
            <person name="Gribskov M."/>
            <person name="Grimwood J."/>
            <person name="Groover A."/>
            <person name="Gunter L."/>
            <person name="Hamberger B."/>
            <person name="Heinze B."/>
            <person name="Helariutta Y."/>
            <person name="Henrissat B."/>
            <person name="Holligan D."/>
            <person name="Holt R."/>
            <person name="Huang W."/>
            <person name="Islam-Faridi N."/>
            <person name="Jones S."/>
            <person name="Jones-Rhoades M."/>
            <person name="Jorgensen R."/>
            <person name="Joshi C."/>
            <person name="Kangasjarvi J."/>
            <person name="Karlsson J."/>
            <person name="Kelleher C."/>
            <person name="Kirkpatrick R."/>
            <person name="Kirst M."/>
            <person name="Kohler A."/>
            <person name="Kalluri U."/>
            <person name="Larimer F."/>
            <person name="Leebens-Mack J."/>
            <person name="Leple J.C."/>
            <person name="Locascio P."/>
            <person name="Lou Y."/>
            <person name="Lucas S."/>
            <person name="Martin F."/>
            <person name="Montanini B."/>
            <person name="Napoli C."/>
            <person name="Nelson D.R."/>
            <person name="Nelson C."/>
            <person name="Nieminen K."/>
            <person name="Nilsson O."/>
            <person name="Pereda V."/>
            <person name="Peter G."/>
            <person name="Philippe R."/>
            <person name="Pilate G."/>
            <person name="Poliakov A."/>
            <person name="Razumovskaya J."/>
            <person name="Richardson P."/>
            <person name="Rinaldi C."/>
            <person name="Ritland K."/>
            <person name="Rouze P."/>
            <person name="Ryaboy D."/>
            <person name="Schmutz J."/>
            <person name="Schrader J."/>
            <person name="Segerman B."/>
            <person name="Shin H."/>
            <person name="Siddiqui A."/>
            <person name="Sterky F."/>
            <person name="Terry A."/>
            <person name="Tsai C.J."/>
            <person name="Uberbacher E."/>
            <person name="Unneberg P."/>
            <person name="Vahala J."/>
            <person name="Wall K."/>
            <person name="Wessler S."/>
            <person name="Yang G."/>
            <person name="Yin T."/>
            <person name="Douglas C."/>
            <person name="Marra M."/>
            <person name="Sandberg G."/>
            <person name="Van de Peer Y."/>
            <person name="Rokhsar D."/>
        </authorList>
    </citation>
    <scope>NUCLEOTIDE SEQUENCE [LARGE SCALE GENOMIC DNA]</scope>
    <source>
        <strain evidence="3">cv. Nisqually</strain>
    </source>
</reference>
<protein>
    <submittedName>
        <fullName evidence="2">Uncharacterized protein</fullName>
    </submittedName>
</protein>
<gene>
    <name evidence="2" type="ORF">POPTR_011G040600</name>
</gene>
<evidence type="ECO:0000256" key="1">
    <source>
        <dbReference type="SAM" id="MobiDB-lite"/>
    </source>
</evidence>
<proteinExistence type="predicted"/>
<evidence type="ECO:0000313" key="3">
    <source>
        <dbReference type="Proteomes" id="UP000006729"/>
    </source>
</evidence>
<keyword evidence="3" id="KW-1185">Reference proteome</keyword>
<dbReference type="AlphaFoldDB" id="A0A2K1YFC8"/>
<organism evidence="2 3">
    <name type="scientific">Populus trichocarpa</name>
    <name type="common">Western balsam poplar</name>
    <name type="synonym">Populus balsamifera subsp. trichocarpa</name>
    <dbReference type="NCBI Taxonomy" id="3694"/>
    <lineage>
        <taxon>Eukaryota</taxon>
        <taxon>Viridiplantae</taxon>
        <taxon>Streptophyta</taxon>
        <taxon>Embryophyta</taxon>
        <taxon>Tracheophyta</taxon>
        <taxon>Spermatophyta</taxon>
        <taxon>Magnoliopsida</taxon>
        <taxon>eudicotyledons</taxon>
        <taxon>Gunneridae</taxon>
        <taxon>Pentapetalae</taxon>
        <taxon>rosids</taxon>
        <taxon>fabids</taxon>
        <taxon>Malpighiales</taxon>
        <taxon>Salicaceae</taxon>
        <taxon>Saliceae</taxon>
        <taxon>Populus</taxon>
    </lineage>
</organism>
<dbReference type="EMBL" id="CM009300">
    <property type="protein sequence ID" value="PNT11715.1"/>
    <property type="molecule type" value="Genomic_DNA"/>
</dbReference>
<name>A0A2K1YFC8_POPTR</name>
<accession>A0A2K1YFC8</accession>
<evidence type="ECO:0000313" key="2">
    <source>
        <dbReference type="EMBL" id="PNT11715.1"/>
    </source>
</evidence>